<comment type="caution">
    <text evidence="1">The sequence shown here is derived from an EMBL/GenBank/DDBJ whole genome shotgun (WGS) entry which is preliminary data.</text>
</comment>
<organism evidence="1 2">
    <name type="scientific">Tenacibaculum polynesiense</name>
    <dbReference type="NCBI Taxonomy" id="3137857"/>
    <lineage>
        <taxon>Bacteria</taxon>
        <taxon>Pseudomonadati</taxon>
        <taxon>Bacteroidota</taxon>
        <taxon>Flavobacteriia</taxon>
        <taxon>Flavobacteriales</taxon>
        <taxon>Flavobacteriaceae</taxon>
        <taxon>Tenacibaculum</taxon>
    </lineage>
</organism>
<sequence length="166" mass="19632">MRNLTLILFAIFNAFVYTLRGQESSFKELDKLIHLKSKDTLWLDIRKGGCFNETWNKIMFTKKNDDYELVKINDITNILLKHNKTQFLNDNQDIWIKKNINQTKTSSTLKTLSIEEYQTIINYLIRSLKANKNCTTEVTGVYHTISLKTKKLKLKYHYNCTLQLPF</sequence>
<accession>A0ABP1EVV8</accession>
<name>A0ABP1EVV8_9FLAO</name>
<gene>
    <name evidence="1" type="ORF">T190423A01A_130050</name>
</gene>
<dbReference type="RefSeq" id="WP_348714134.1">
    <property type="nucleotide sequence ID" value="NZ_CAXJIO010000004.1"/>
</dbReference>
<evidence type="ECO:0000313" key="1">
    <source>
        <dbReference type="EMBL" id="CAL2101370.1"/>
    </source>
</evidence>
<evidence type="ECO:0000313" key="2">
    <source>
        <dbReference type="Proteomes" id="UP001497527"/>
    </source>
</evidence>
<dbReference type="Proteomes" id="UP001497527">
    <property type="component" value="Unassembled WGS sequence"/>
</dbReference>
<keyword evidence="2" id="KW-1185">Reference proteome</keyword>
<dbReference type="EMBL" id="CAXJIO010000004">
    <property type="protein sequence ID" value="CAL2101370.1"/>
    <property type="molecule type" value="Genomic_DNA"/>
</dbReference>
<proteinExistence type="predicted"/>
<protein>
    <submittedName>
        <fullName evidence="1">Uncharacterized protein</fullName>
    </submittedName>
</protein>
<reference evidence="1 2" key="1">
    <citation type="submission" date="2024-05" db="EMBL/GenBank/DDBJ databases">
        <authorList>
            <person name="Duchaud E."/>
        </authorList>
    </citation>
    <scope>NUCLEOTIDE SEQUENCE [LARGE SCALE GENOMIC DNA]</scope>
    <source>
        <strain evidence="1">Ena-SAMPLE-TAB-13-05-2024-13:56:06:370-140308</strain>
    </source>
</reference>